<keyword evidence="3" id="KW-1185">Reference proteome</keyword>
<comment type="caution">
    <text evidence="2">The sequence shown here is derived from an EMBL/GenBank/DDBJ whole genome shotgun (WGS) entry which is preliminary data.</text>
</comment>
<keyword evidence="1" id="KW-0472">Membrane</keyword>
<evidence type="ECO:0000256" key="1">
    <source>
        <dbReference type="SAM" id="Phobius"/>
    </source>
</evidence>
<dbReference type="EMBL" id="BAABIS010000001">
    <property type="protein sequence ID" value="GAA4838000.1"/>
    <property type="molecule type" value="Genomic_DNA"/>
</dbReference>
<dbReference type="Proteomes" id="UP001501752">
    <property type="component" value="Unassembled WGS sequence"/>
</dbReference>
<evidence type="ECO:0000313" key="2">
    <source>
        <dbReference type="EMBL" id="GAA4838000.1"/>
    </source>
</evidence>
<protein>
    <recommendedName>
        <fullName evidence="4">DUF2207 domain-containing protein</fullName>
    </recommendedName>
</protein>
<evidence type="ECO:0008006" key="4">
    <source>
        <dbReference type="Google" id="ProtNLM"/>
    </source>
</evidence>
<dbReference type="RefSeq" id="WP_345695650.1">
    <property type="nucleotide sequence ID" value="NZ_BAABIS010000001.1"/>
</dbReference>
<reference evidence="3" key="1">
    <citation type="journal article" date="2019" name="Int. J. Syst. Evol. Microbiol.">
        <title>The Global Catalogue of Microorganisms (GCM) 10K type strain sequencing project: providing services to taxonomists for standard genome sequencing and annotation.</title>
        <authorList>
            <consortium name="The Broad Institute Genomics Platform"/>
            <consortium name="The Broad Institute Genome Sequencing Center for Infectious Disease"/>
            <person name="Wu L."/>
            <person name="Ma J."/>
        </authorList>
    </citation>
    <scope>NUCLEOTIDE SEQUENCE [LARGE SCALE GENOMIC DNA]</scope>
    <source>
        <strain evidence="3">JCM 13006</strain>
    </source>
</reference>
<keyword evidence="1" id="KW-0812">Transmembrane</keyword>
<organism evidence="2 3">
    <name type="scientific">Kitasatospora terrestris</name>
    <dbReference type="NCBI Taxonomy" id="258051"/>
    <lineage>
        <taxon>Bacteria</taxon>
        <taxon>Bacillati</taxon>
        <taxon>Actinomycetota</taxon>
        <taxon>Actinomycetes</taxon>
        <taxon>Kitasatosporales</taxon>
        <taxon>Streptomycetaceae</taxon>
        <taxon>Kitasatospora</taxon>
    </lineage>
</organism>
<keyword evidence="1" id="KW-1133">Transmembrane helix</keyword>
<feature type="transmembrane region" description="Helical" evidence="1">
    <location>
        <begin position="25"/>
        <end position="44"/>
    </location>
</feature>
<accession>A0ABP9DD03</accession>
<gene>
    <name evidence="2" type="ORF">GCM10023235_11380</name>
</gene>
<name>A0ABP9DD03_9ACTN</name>
<sequence>MAWILLLIIVAIVLGLVGAVAHGLFYLLVIGVVVFLAALLLSAARMRRSGRKPTR</sequence>
<evidence type="ECO:0000313" key="3">
    <source>
        <dbReference type="Proteomes" id="UP001501752"/>
    </source>
</evidence>
<proteinExistence type="predicted"/>